<dbReference type="PANTHER" id="PTHR45527">
    <property type="entry name" value="NONRIBOSOMAL PEPTIDE SYNTHETASE"/>
    <property type="match status" value="1"/>
</dbReference>
<dbReference type="InterPro" id="IPR001242">
    <property type="entry name" value="Condensation_dom"/>
</dbReference>
<dbReference type="InterPro" id="IPR025110">
    <property type="entry name" value="AMP-bd_C"/>
</dbReference>
<dbReference type="PROSITE" id="PS50075">
    <property type="entry name" value="CARRIER"/>
    <property type="match status" value="1"/>
</dbReference>
<dbReference type="SUPFAM" id="SSF47336">
    <property type="entry name" value="ACP-like"/>
    <property type="match status" value="1"/>
</dbReference>
<evidence type="ECO:0000256" key="3">
    <source>
        <dbReference type="ARBA" id="ARBA00022450"/>
    </source>
</evidence>
<dbReference type="Gene3D" id="2.30.38.10">
    <property type="entry name" value="Luciferase, Domain 3"/>
    <property type="match status" value="1"/>
</dbReference>
<feature type="non-terminal residue" evidence="7">
    <location>
        <position position="1610"/>
    </location>
</feature>
<dbReference type="InterPro" id="IPR000873">
    <property type="entry name" value="AMP-dep_synth/lig_dom"/>
</dbReference>
<keyword evidence="4" id="KW-0597">Phosphoprotein</keyword>
<dbReference type="RefSeq" id="WP_328016054.1">
    <property type="nucleotide sequence ID" value="NZ_JARTFS010000034.1"/>
</dbReference>
<evidence type="ECO:0000256" key="1">
    <source>
        <dbReference type="ARBA" id="ARBA00001957"/>
    </source>
</evidence>
<dbReference type="Gene3D" id="3.30.559.10">
    <property type="entry name" value="Chloramphenicol acetyltransferase-like domain"/>
    <property type="match status" value="2"/>
</dbReference>
<keyword evidence="8" id="KW-1185">Reference proteome</keyword>
<reference evidence="7 8" key="1">
    <citation type="submission" date="2023-03" db="EMBL/GenBank/DDBJ databases">
        <title>Bacillus Genome Sequencing.</title>
        <authorList>
            <person name="Dunlap C."/>
        </authorList>
    </citation>
    <scope>NUCLEOTIDE SEQUENCE [LARGE SCALE GENOMIC DNA]</scope>
    <source>
        <strain evidence="7 8">NRS-1717</strain>
    </source>
</reference>
<dbReference type="Pfam" id="PF00668">
    <property type="entry name" value="Condensation"/>
    <property type="match status" value="2"/>
</dbReference>
<evidence type="ECO:0000256" key="5">
    <source>
        <dbReference type="ARBA" id="ARBA00023194"/>
    </source>
</evidence>
<dbReference type="PANTHER" id="PTHR45527:SF1">
    <property type="entry name" value="FATTY ACID SYNTHASE"/>
    <property type="match status" value="1"/>
</dbReference>
<dbReference type="CDD" id="cd19531">
    <property type="entry name" value="LCL_NRPS-like"/>
    <property type="match status" value="1"/>
</dbReference>
<proteinExistence type="inferred from homology"/>
<evidence type="ECO:0000256" key="4">
    <source>
        <dbReference type="ARBA" id="ARBA00022553"/>
    </source>
</evidence>
<evidence type="ECO:0000256" key="2">
    <source>
        <dbReference type="ARBA" id="ARBA00006432"/>
    </source>
</evidence>
<dbReference type="InterPro" id="IPR009081">
    <property type="entry name" value="PP-bd_ACP"/>
</dbReference>
<dbReference type="Pfam" id="PF00550">
    <property type="entry name" value="PP-binding"/>
    <property type="match status" value="1"/>
</dbReference>
<sequence length="1610" mass="184833">MKVNKVEKIYPLSNMQKGMLFHSINGTSSNAYFEQMVLDIEGYIDETLFEESFNEIMKRHEILRASFNYKMDEPLHVIIKGRKINFNYEDISKKDSNYKAKRIERYLKEDQEKGFDLTKETLMRIYLMKTEGTSYKLIWTFHHILLDGWCVGIILEELFTIYSNKLKGTKHQLEDPRPYSDYIKWLNNQDTEEGLEFWKNYLKGYQEKATIPKLNNSSTSEYKRGEKVIEFSEELTEKVIQMAKRNNVTLNTVVQSIWGLILAKYNNTEDVVFGTVVSGRDASVEGIEKMVGLFINTIPTRIKLESDNTFKELLKVSQEGAIESNHYNYINLAEVQIQSKLKNNLLDHVLVFENYAVDKEVLEDKESELGFEIVSVTDEERSNYSFSITVGIGRKLKLMLVYDESVYEKELINSIASHIKNVTVQFAANDNKKLSEIDLLSEAERNTLIHSLNQTKCNYPKDKLIHQLFEEQVEKTPDHVAVNFGDKNLTYQDLNDKSNQVAEMLREKGVQSDTIVGIIVDRSFEMIIGIMGILKSGAAYLPIDPDTPIDRIGYMLKDSNAAMLLTKNLFMEQFKFDLETINLDTVDLLRYSKENLQPINYSSDAAYIIYTSGSTGIPKGVIIPHYSAIRVVKNTNYIDIYDSDSILQLSNYSFDGSVFDIFGALLNGARLVMIDKDTVINLSKLSQVIRTENISIMFITTALFNTLVDLELDCLENIRKILFGGERVSVQHVQKALKRIGKDKLVHVYGPTESTVYATYYFINDATEIIPIGKPLANTSAFIVDKNNQLLPFGVPGELCISGDGLSKGYLNNDELTVEKFVSNPFVPGERMYRTGDLVRMLPDGNIEFLDRIDHQVKIRGYRIELGEIENQLLKHDEVKEAVVIAKKDKDDQPYLCAYFTSDKPRVELIKEIRTILTKDLPDYMIPAFFVQLEKLPLTTNGKIDRKALPEPDESSFTVDYKAPTNKVEEKLLSIWQDILGVKKVGINQHFFEVGGHSLKATTMISRIHKELKVEVPLRQIFQTPTIKGIGEFITSTKESIYSSIKKVEEKEYYPLSSAQRRLFILNQIEGSGVSYNMPFAMKIKGDFDVNQFEMTFRKLIERHEALRTSFAMVDGEPVQKIEKNVDFKVAYRKADADRADDIINEFVRPFDLVKAPLLRVEILNLTEDEHLIMLDMHHIISDGVSMGILTQDLTNLYEGKELTPISLQYKDYSAWQKELYAKEEMKKQEAFWINVFQEEIPVLNLPTDFKRPLKQSVEGSQYSFELNSTLTEKLNRIAKENGVTMYMLLLASYTTLLSKYSDQEDIVVGSPIAGRSHHDLKHIVGLFVNTLAMRNFPKGKKTFRDYLKEVKENALKAYENQDYPFDELVEKLDIKRDMSRSALFDTMFILQNLEVSDDKINGLNFEAYDTKTNIAKFDLTLSAIETNNIIKFDLEYCTALFKKETAERISNHFISVLREIANNPEVVLDQIEILSKEEKQHLLSEFNQTQADYPKDTTIHQLFMEQAGRTPDRVAAVFEDQQLTYRELNEQSNQVARLLLEKGVQPDTIVGIMADRSLEMIVGMMGILKSGAAYLPIDPDYPEDRIRYLIEDSNTKLVLTQAHLTKKIT</sequence>
<gene>
    <name evidence="7" type="ORF">P9271_23680</name>
</gene>
<name>A0ABU6P7W5_9BACI</name>
<dbReference type="PROSITE" id="PS00012">
    <property type="entry name" value="PHOSPHOPANTETHEINE"/>
    <property type="match status" value="1"/>
</dbReference>
<protein>
    <submittedName>
        <fullName evidence="7">Amino acid adenylation domain-containing protein</fullName>
    </submittedName>
</protein>
<dbReference type="InterPro" id="IPR023213">
    <property type="entry name" value="CAT-like_dom_sf"/>
</dbReference>
<feature type="domain" description="Carrier" evidence="6">
    <location>
        <begin position="963"/>
        <end position="1038"/>
    </location>
</feature>
<comment type="caution">
    <text evidence="7">The sequence shown here is derived from an EMBL/GenBank/DDBJ whole genome shotgun (WGS) entry which is preliminary data.</text>
</comment>
<dbReference type="InterPro" id="IPR036736">
    <property type="entry name" value="ACP-like_sf"/>
</dbReference>
<dbReference type="Gene3D" id="3.40.50.980">
    <property type="match status" value="4"/>
</dbReference>
<evidence type="ECO:0000259" key="6">
    <source>
        <dbReference type="PROSITE" id="PS50075"/>
    </source>
</evidence>
<dbReference type="InterPro" id="IPR045851">
    <property type="entry name" value="AMP-bd_C_sf"/>
</dbReference>
<dbReference type="SUPFAM" id="SSF56801">
    <property type="entry name" value="Acetyl-CoA synthetase-like"/>
    <property type="match status" value="2"/>
</dbReference>
<dbReference type="SUPFAM" id="SSF52777">
    <property type="entry name" value="CoA-dependent acyltransferases"/>
    <property type="match status" value="4"/>
</dbReference>
<dbReference type="EMBL" id="JARTFS010000034">
    <property type="protein sequence ID" value="MED4404261.1"/>
    <property type="molecule type" value="Genomic_DNA"/>
</dbReference>
<dbReference type="Pfam" id="PF00501">
    <property type="entry name" value="AMP-binding"/>
    <property type="match status" value="2"/>
</dbReference>
<dbReference type="Gene3D" id="1.10.1200.10">
    <property type="entry name" value="ACP-like"/>
    <property type="match status" value="1"/>
</dbReference>
<dbReference type="InterPro" id="IPR006162">
    <property type="entry name" value="Ppantetheine_attach_site"/>
</dbReference>
<dbReference type="Proteomes" id="UP001342826">
    <property type="component" value="Unassembled WGS sequence"/>
</dbReference>
<dbReference type="PROSITE" id="PS00455">
    <property type="entry name" value="AMP_BINDING"/>
    <property type="match status" value="1"/>
</dbReference>
<keyword evidence="3" id="KW-0596">Phosphopantetheine</keyword>
<dbReference type="Pfam" id="PF13193">
    <property type="entry name" value="AMP-binding_C"/>
    <property type="match status" value="1"/>
</dbReference>
<evidence type="ECO:0000313" key="7">
    <source>
        <dbReference type="EMBL" id="MED4404261.1"/>
    </source>
</evidence>
<comment type="cofactor">
    <cofactor evidence="1">
        <name>pantetheine 4'-phosphate</name>
        <dbReference type="ChEBI" id="CHEBI:47942"/>
    </cofactor>
</comment>
<dbReference type="CDD" id="cd19543">
    <property type="entry name" value="DCL_NRPS"/>
    <property type="match status" value="1"/>
</dbReference>
<dbReference type="InterPro" id="IPR010071">
    <property type="entry name" value="AA_adenyl_dom"/>
</dbReference>
<comment type="similarity">
    <text evidence="2">Belongs to the ATP-dependent AMP-binding enzyme family.</text>
</comment>
<accession>A0ABU6P7W5</accession>
<evidence type="ECO:0000313" key="8">
    <source>
        <dbReference type="Proteomes" id="UP001342826"/>
    </source>
</evidence>
<dbReference type="Gene3D" id="3.30.559.30">
    <property type="entry name" value="Nonribosomal peptide synthetase, condensation domain"/>
    <property type="match status" value="2"/>
</dbReference>
<dbReference type="InterPro" id="IPR020845">
    <property type="entry name" value="AMP-binding_CS"/>
</dbReference>
<dbReference type="CDD" id="cd12117">
    <property type="entry name" value="A_NRPS_Srf_like"/>
    <property type="match status" value="1"/>
</dbReference>
<dbReference type="Gene3D" id="3.30.300.30">
    <property type="match status" value="1"/>
</dbReference>
<dbReference type="NCBIfam" id="TIGR01733">
    <property type="entry name" value="AA-adenyl-dom"/>
    <property type="match status" value="1"/>
</dbReference>
<keyword evidence="5" id="KW-0045">Antibiotic biosynthesis</keyword>
<organism evidence="7 8">
    <name type="scientific">Metabacillus fastidiosus</name>
    <dbReference type="NCBI Taxonomy" id="1458"/>
    <lineage>
        <taxon>Bacteria</taxon>
        <taxon>Bacillati</taxon>
        <taxon>Bacillota</taxon>
        <taxon>Bacilli</taxon>
        <taxon>Bacillales</taxon>
        <taxon>Bacillaceae</taxon>
        <taxon>Metabacillus</taxon>
    </lineage>
</organism>